<dbReference type="VEuPathDB" id="FungiDB:ASPGLDRAFT_900634"/>
<dbReference type="EMBL" id="KV878913">
    <property type="protein sequence ID" value="OJJ80075.1"/>
    <property type="molecule type" value="Genomic_DNA"/>
</dbReference>
<dbReference type="GeneID" id="34466740"/>
<name>A0A1L9V853_ASPGL</name>
<keyword evidence="2" id="KW-1185">Reference proteome</keyword>
<reference evidence="2" key="1">
    <citation type="journal article" date="2017" name="Genome Biol.">
        <title>Comparative genomics reveals high biological diversity and specific adaptations in the industrially and medically important fungal genus Aspergillus.</title>
        <authorList>
            <person name="de Vries R.P."/>
            <person name="Riley R."/>
            <person name="Wiebenga A."/>
            <person name="Aguilar-Osorio G."/>
            <person name="Amillis S."/>
            <person name="Uchima C.A."/>
            <person name="Anderluh G."/>
            <person name="Asadollahi M."/>
            <person name="Askin M."/>
            <person name="Barry K."/>
            <person name="Battaglia E."/>
            <person name="Bayram O."/>
            <person name="Benocci T."/>
            <person name="Braus-Stromeyer S.A."/>
            <person name="Caldana C."/>
            <person name="Canovas D."/>
            <person name="Cerqueira G.C."/>
            <person name="Chen F."/>
            <person name="Chen W."/>
            <person name="Choi C."/>
            <person name="Clum A."/>
            <person name="Dos Santos R.A."/>
            <person name="Damasio A.R."/>
            <person name="Diallinas G."/>
            <person name="Emri T."/>
            <person name="Fekete E."/>
            <person name="Flipphi M."/>
            <person name="Freyberg S."/>
            <person name="Gallo A."/>
            <person name="Gournas C."/>
            <person name="Habgood R."/>
            <person name="Hainaut M."/>
            <person name="Harispe M.L."/>
            <person name="Henrissat B."/>
            <person name="Hilden K.S."/>
            <person name="Hope R."/>
            <person name="Hossain A."/>
            <person name="Karabika E."/>
            <person name="Karaffa L."/>
            <person name="Karanyi Z."/>
            <person name="Krasevec N."/>
            <person name="Kuo A."/>
            <person name="Kusch H."/>
            <person name="LaButti K."/>
            <person name="Lagendijk E.L."/>
            <person name="Lapidus A."/>
            <person name="Levasseur A."/>
            <person name="Lindquist E."/>
            <person name="Lipzen A."/>
            <person name="Logrieco A.F."/>
            <person name="MacCabe A."/>
            <person name="Maekelae M.R."/>
            <person name="Malavazi I."/>
            <person name="Melin P."/>
            <person name="Meyer V."/>
            <person name="Mielnichuk N."/>
            <person name="Miskei M."/>
            <person name="Molnar A.P."/>
            <person name="Mule G."/>
            <person name="Ngan C.Y."/>
            <person name="Orejas M."/>
            <person name="Orosz E."/>
            <person name="Ouedraogo J.P."/>
            <person name="Overkamp K.M."/>
            <person name="Park H.-S."/>
            <person name="Perrone G."/>
            <person name="Piumi F."/>
            <person name="Punt P.J."/>
            <person name="Ram A.F."/>
            <person name="Ramon A."/>
            <person name="Rauscher S."/>
            <person name="Record E."/>
            <person name="Riano-Pachon D.M."/>
            <person name="Robert V."/>
            <person name="Roehrig J."/>
            <person name="Ruller R."/>
            <person name="Salamov A."/>
            <person name="Salih N.S."/>
            <person name="Samson R.A."/>
            <person name="Sandor E."/>
            <person name="Sanguinetti M."/>
            <person name="Schuetze T."/>
            <person name="Sepcic K."/>
            <person name="Shelest E."/>
            <person name="Sherlock G."/>
            <person name="Sophianopoulou V."/>
            <person name="Squina F.M."/>
            <person name="Sun H."/>
            <person name="Susca A."/>
            <person name="Todd R.B."/>
            <person name="Tsang A."/>
            <person name="Unkles S.E."/>
            <person name="van de Wiele N."/>
            <person name="van Rossen-Uffink D."/>
            <person name="Oliveira J.V."/>
            <person name="Vesth T.C."/>
            <person name="Visser J."/>
            <person name="Yu J.-H."/>
            <person name="Zhou M."/>
            <person name="Andersen M.R."/>
            <person name="Archer D.B."/>
            <person name="Baker S.E."/>
            <person name="Benoit I."/>
            <person name="Brakhage A.A."/>
            <person name="Braus G.H."/>
            <person name="Fischer R."/>
            <person name="Frisvad J.C."/>
            <person name="Goldman G.H."/>
            <person name="Houbraken J."/>
            <person name="Oakley B."/>
            <person name="Pocsi I."/>
            <person name="Scazzocchio C."/>
            <person name="Seiboth B."/>
            <person name="vanKuyk P.A."/>
            <person name="Wortman J."/>
            <person name="Dyer P.S."/>
            <person name="Grigoriev I.V."/>
        </authorList>
    </citation>
    <scope>NUCLEOTIDE SEQUENCE [LARGE SCALE GENOMIC DNA]</scope>
    <source>
        <strain evidence="2">CBS 516.65</strain>
    </source>
</reference>
<evidence type="ECO:0000313" key="1">
    <source>
        <dbReference type="EMBL" id="OJJ80075.1"/>
    </source>
</evidence>
<proteinExistence type="predicted"/>
<dbReference type="RefSeq" id="XP_022396773.1">
    <property type="nucleotide sequence ID" value="XM_022550480.1"/>
</dbReference>
<organism evidence="1 2">
    <name type="scientific">Aspergillus glaucus CBS 516.65</name>
    <dbReference type="NCBI Taxonomy" id="1160497"/>
    <lineage>
        <taxon>Eukaryota</taxon>
        <taxon>Fungi</taxon>
        <taxon>Dikarya</taxon>
        <taxon>Ascomycota</taxon>
        <taxon>Pezizomycotina</taxon>
        <taxon>Eurotiomycetes</taxon>
        <taxon>Eurotiomycetidae</taxon>
        <taxon>Eurotiales</taxon>
        <taxon>Aspergillaceae</taxon>
        <taxon>Aspergillus</taxon>
        <taxon>Aspergillus subgen. Aspergillus</taxon>
    </lineage>
</organism>
<dbReference type="AlphaFoldDB" id="A0A1L9V853"/>
<evidence type="ECO:0000313" key="2">
    <source>
        <dbReference type="Proteomes" id="UP000184300"/>
    </source>
</evidence>
<sequence>MTTVRGLLKSCREEGRRAILGEVAAILVINSWDGLFINSVSLMEIKDFHDVTRSSLTHCTLPDQCRYRKQELQYQAHSTGHLKTSDEPANLWTGKPPYFLRRASSTIALNSNEHLDQITIKLPQVAMNVVFIARSPDSHDRHKRLTESPKYTRAWLCLR</sequence>
<protein>
    <submittedName>
        <fullName evidence="1">Uncharacterized protein</fullName>
    </submittedName>
</protein>
<accession>A0A1L9V853</accession>
<gene>
    <name evidence="1" type="ORF">ASPGLDRAFT_900634</name>
</gene>
<dbReference type="Proteomes" id="UP000184300">
    <property type="component" value="Unassembled WGS sequence"/>
</dbReference>